<dbReference type="SUPFAM" id="SSF53850">
    <property type="entry name" value="Periplasmic binding protein-like II"/>
    <property type="match status" value="1"/>
</dbReference>
<dbReference type="PANTHER" id="PTHR35936:SF17">
    <property type="entry name" value="ARGININE-BINDING EXTRACELLULAR PROTEIN ARTP"/>
    <property type="match status" value="1"/>
</dbReference>
<feature type="domain" description="Solute-binding protein family 3/N-terminal" evidence="2">
    <location>
        <begin position="47"/>
        <end position="268"/>
    </location>
</feature>
<gene>
    <name evidence="3" type="ORF">GCM10011335_04920</name>
</gene>
<sequence length="275" mass="29640">MKPINPEETKMRSLKTLTAIGAICAALLVPLGTASADSLSDIMAAKKIRVATDLAIPPSGMLDEALKPVGSDVETAQLLAKDWGLELEIVTTTGATRIPNLQTNKADIVISTLSVTPKRAEVIDFSKPYAALRSVIGAPKDSAIKGWDDIKGQTVTVTRGTTQDTELTEMAAERGFTVTRYDDDATMVTAAVSGQAKMVATSATLVNEIGKRNTDLAFEPKFDIRIFDLAIGIRKNEPELKAKLDEWVSANLKNGKLNDIYLKYHGSPLPPEMLK</sequence>
<proteinExistence type="predicted"/>
<comment type="caution">
    <text evidence="3">The sequence shown here is derived from an EMBL/GenBank/DDBJ whole genome shotgun (WGS) entry which is preliminary data.</text>
</comment>
<accession>A0A916XSR1</accession>
<reference evidence="3" key="1">
    <citation type="journal article" date="2014" name="Int. J. Syst. Evol. Microbiol.">
        <title>Complete genome sequence of Corynebacterium casei LMG S-19264T (=DSM 44701T), isolated from a smear-ripened cheese.</title>
        <authorList>
            <consortium name="US DOE Joint Genome Institute (JGI-PGF)"/>
            <person name="Walter F."/>
            <person name="Albersmeier A."/>
            <person name="Kalinowski J."/>
            <person name="Ruckert C."/>
        </authorList>
    </citation>
    <scope>NUCLEOTIDE SEQUENCE</scope>
    <source>
        <strain evidence="3">CGMCC 1.15493</strain>
    </source>
</reference>
<dbReference type="PANTHER" id="PTHR35936">
    <property type="entry name" value="MEMBRANE-BOUND LYTIC MUREIN TRANSGLYCOSYLASE F"/>
    <property type="match status" value="1"/>
</dbReference>
<dbReference type="AlphaFoldDB" id="A0A916XSR1"/>
<organism evidence="3 4">
    <name type="scientific">Aureimonas glaciei</name>
    <dbReference type="NCBI Taxonomy" id="1776957"/>
    <lineage>
        <taxon>Bacteria</taxon>
        <taxon>Pseudomonadati</taxon>
        <taxon>Pseudomonadota</taxon>
        <taxon>Alphaproteobacteria</taxon>
        <taxon>Hyphomicrobiales</taxon>
        <taxon>Aurantimonadaceae</taxon>
        <taxon>Aureimonas</taxon>
    </lineage>
</organism>
<keyword evidence="1" id="KW-0732">Signal</keyword>
<keyword evidence="4" id="KW-1185">Reference proteome</keyword>
<dbReference type="Pfam" id="PF00497">
    <property type="entry name" value="SBP_bac_3"/>
    <property type="match status" value="1"/>
</dbReference>
<dbReference type="Proteomes" id="UP000613160">
    <property type="component" value="Unassembled WGS sequence"/>
</dbReference>
<evidence type="ECO:0000313" key="4">
    <source>
        <dbReference type="Proteomes" id="UP000613160"/>
    </source>
</evidence>
<evidence type="ECO:0000259" key="2">
    <source>
        <dbReference type="SMART" id="SM00062"/>
    </source>
</evidence>
<name>A0A916XSR1_9HYPH</name>
<protein>
    <submittedName>
        <fullName evidence="3">Amino acid ABC transporter</fullName>
    </submittedName>
</protein>
<evidence type="ECO:0000313" key="3">
    <source>
        <dbReference type="EMBL" id="GGD05065.1"/>
    </source>
</evidence>
<reference evidence="3" key="2">
    <citation type="submission" date="2020-09" db="EMBL/GenBank/DDBJ databases">
        <authorList>
            <person name="Sun Q."/>
            <person name="Zhou Y."/>
        </authorList>
    </citation>
    <scope>NUCLEOTIDE SEQUENCE</scope>
    <source>
        <strain evidence="3">CGMCC 1.15493</strain>
    </source>
</reference>
<dbReference type="SMART" id="SM00062">
    <property type="entry name" value="PBPb"/>
    <property type="match status" value="1"/>
</dbReference>
<dbReference type="EMBL" id="BMJJ01000001">
    <property type="protein sequence ID" value="GGD05065.1"/>
    <property type="molecule type" value="Genomic_DNA"/>
</dbReference>
<evidence type="ECO:0000256" key="1">
    <source>
        <dbReference type="ARBA" id="ARBA00022729"/>
    </source>
</evidence>
<dbReference type="InterPro" id="IPR001638">
    <property type="entry name" value="Solute-binding_3/MltF_N"/>
</dbReference>
<dbReference type="Gene3D" id="3.40.190.10">
    <property type="entry name" value="Periplasmic binding protein-like II"/>
    <property type="match status" value="2"/>
</dbReference>